<name>A0A1C7N878_9FUNG</name>
<dbReference type="PROSITE" id="PS50217">
    <property type="entry name" value="BZIP"/>
    <property type="match status" value="1"/>
</dbReference>
<evidence type="ECO:0000259" key="2">
    <source>
        <dbReference type="PROSITE" id="PS50217"/>
    </source>
</evidence>
<sequence>MSLYMSLAPDQYHLRPMAISSITSPIGISSNSSKFGQDPMPNLCASPSSSSSQSEATSPNPMPEQNIKSGPLSPNIHRFSDSSGNSLVASISNKLSILPEPSTTHLSFFHPYRHHFAYNNANRYTNTSSSAVSLSLHERRLRNKTASAKYRAKKSQQHEEMRTTISILTKENELLIRQFEHARLENSHLKTTCDRLRGRLMAQKMLKQCLIENEQQGYFRGQMSLIYDESKNRLKETD</sequence>
<evidence type="ECO:0000313" key="3">
    <source>
        <dbReference type="EMBL" id="OBZ85303.1"/>
    </source>
</evidence>
<dbReference type="EMBL" id="LUGH01000412">
    <property type="protein sequence ID" value="OBZ85303.1"/>
    <property type="molecule type" value="Genomic_DNA"/>
</dbReference>
<dbReference type="PROSITE" id="PS00036">
    <property type="entry name" value="BZIP_BASIC"/>
    <property type="match status" value="1"/>
</dbReference>
<dbReference type="InterPro" id="IPR004827">
    <property type="entry name" value="bZIP"/>
</dbReference>
<comment type="caution">
    <text evidence="3">The sequence shown here is derived from an EMBL/GenBank/DDBJ whole genome shotgun (WGS) entry which is preliminary data.</text>
</comment>
<keyword evidence="4" id="KW-1185">Reference proteome</keyword>
<organism evidence="3 4">
    <name type="scientific">Choanephora cucurbitarum</name>
    <dbReference type="NCBI Taxonomy" id="101091"/>
    <lineage>
        <taxon>Eukaryota</taxon>
        <taxon>Fungi</taxon>
        <taxon>Fungi incertae sedis</taxon>
        <taxon>Mucoromycota</taxon>
        <taxon>Mucoromycotina</taxon>
        <taxon>Mucoromycetes</taxon>
        <taxon>Mucorales</taxon>
        <taxon>Mucorineae</taxon>
        <taxon>Choanephoraceae</taxon>
        <taxon>Choanephoroideae</taxon>
        <taxon>Choanephora</taxon>
    </lineage>
</organism>
<evidence type="ECO:0000256" key="1">
    <source>
        <dbReference type="SAM" id="MobiDB-lite"/>
    </source>
</evidence>
<feature type="compositionally biased region" description="Low complexity" evidence="1">
    <location>
        <begin position="46"/>
        <end position="59"/>
    </location>
</feature>
<feature type="domain" description="BZIP" evidence="2">
    <location>
        <begin position="138"/>
        <end position="196"/>
    </location>
</feature>
<dbReference type="InterPro" id="IPR046347">
    <property type="entry name" value="bZIP_sf"/>
</dbReference>
<dbReference type="Gene3D" id="1.20.5.170">
    <property type="match status" value="1"/>
</dbReference>
<evidence type="ECO:0000313" key="4">
    <source>
        <dbReference type="Proteomes" id="UP000093000"/>
    </source>
</evidence>
<dbReference type="InParanoid" id="A0A1C7N878"/>
<dbReference type="SUPFAM" id="SSF57959">
    <property type="entry name" value="Leucine zipper domain"/>
    <property type="match status" value="1"/>
</dbReference>
<dbReference type="Proteomes" id="UP000093000">
    <property type="component" value="Unassembled WGS sequence"/>
</dbReference>
<dbReference type="OrthoDB" id="1939598at2759"/>
<reference evidence="3 4" key="1">
    <citation type="submission" date="2016-03" db="EMBL/GenBank/DDBJ databases">
        <title>Choanephora cucurbitarum.</title>
        <authorList>
            <person name="Min B."/>
            <person name="Park H."/>
            <person name="Park J.-H."/>
            <person name="Shin H.-D."/>
            <person name="Choi I.-G."/>
        </authorList>
    </citation>
    <scope>NUCLEOTIDE SEQUENCE [LARGE SCALE GENOMIC DNA]</scope>
    <source>
        <strain evidence="3 4">KUS-F28377</strain>
    </source>
</reference>
<proteinExistence type="predicted"/>
<dbReference type="AlphaFoldDB" id="A0A1C7N878"/>
<dbReference type="CDD" id="cd14705">
    <property type="entry name" value="bZIP_Zip1"/>
    <property type="match status" value="1"/>
</dbReference>
<dbReference type="GO" id="GO:0003700">
    <property type="term" value="F:DNA-binding transcription factor activity"/>
    <property type="evidence" value="ECO:0007669"/>
    <property type="project" value="InterPro"/>
</dbReference>
<dbReference type="STRING" id="101091.A0A1C7N878"/>
<dbReference type="Pfam" id="PF07716">
    <property type="entry name" value="bZIP_2"/>
    <property type="match status" value="1"/>
</dbReference>
<dbReference type="SMART" id="SM00338">
    <property type="entry name" value="BRLZ"/>
    <property type="match status" value="1"/>
</dbReference>
<protein>
    <recommendedName>
        <fullName evidence="2">BZIP domain-containing protein</fullName>
    </recommendedName>
</protein>
<gene>
    <name evidence="3" type="ORF">A0J61_06646</name>
</gene>
<feature type="region of interest" description="Disordered" evidence="1">
    <location>
        <begin position="30"/>
        <end position="79"/>
    </location>
</feature>
<accession>A0A1C7N878</accession>